<dbReference type="AlphaFoldDB" id="A0A1I0C3T0"/>
<protein>
    <submittedName>
        <fullName evidence="1">Uncharacterized protein</fullName>
    </submittedName>
</protein>
<reference evidence="2" key="1">
    <citation type="submission" date="2016-10" db="EMBL/GenBank/DDBJ databases">
        <authorList>
            <person name="Varghese N."/>
            <person name="Submissions S."/>
        </authorList>
    </citation>
    <scope>NUCLEOTIDE SEQUENCE [LARGE SCALE GENOMIC DNA]</scope>
    <source>
        <strain evidence="2">CGMCC 1.3566</strain>
    </source>
</reference>
<sequence length="42" mass="5443">MFKRILIYFKRRKRTAPLHEKFDKRADAKELEEEFDRKEYFY</sequence>
<dbReference type="Proteomes" id="UP000199095">
    <property type="component" value="Unassembled WGS sequence"/>
</dbReference>
<gene>
    <name evidence="1" type="ORF">SAMN05421676_10321</name>
</gene>
<accession>A0A1I0C3T0</accession>
<evidence type="ECO:0000313" key="1">
    <source>
        <dbReference type="EMBL" id="SET14081.1"/>
    </source>
</evidence>
<organism evidence="1 2">
    <name type="scientific">Salinibacillus kushneri</name>
    <dbReference type="NCBI Taxonomy" id="237682"/>
    <lineage>
        <taxon>Bacteria</taxon>
        <taxon>Bacillati</taxon>
        <taxon>Bacillota</taxon>
        <taxon>Bacilli</taxon>
        <taxon>Bacillales</taxon>
        <taxon>Bacillaceae</taxon>
        <taxon>Salinibacillus</taxon>
    </lineage>
</organism>
<dbReference type="EMBL" id="FOHJ01000003">
    <property type="protein sequence ID" value="SET14081.1"/>
    <property type="molecule type" value="Genomic_DNA"/>
</dbReference>
<proteinExistence type="predicted"/>
<dbReference type="STRING" id="237682.SAMN05421676_10321"/>
<evidence type="ECO:0000313" key="2">
    <source>
        <dbReference type="Proteomes" id="UP000199095"/>
    </source>
</evidence>
<keyword evidence="2" id="KW-1185">Reference proteome</keyword>
<dbReference type="RefSeq" id="WP_281242721.1">
    <property type="nucleotide sequence ID" value="NZ_FOHJ01000003.1"/>
</dbReference>
<name>A0A1I0C3T0_9BACI</name>